<evidence type="ECO:0000256" key="1">
    <source>
        <dbReference type="ARBA" id="ARBA00022737"/>
    </source>
</evidence>
<dbReference type="SUPFAM" id="SSF48403">
    <property type="entry name" value="Ankyrin repeat"/>
    <property type="match status" value="1"/>
</dbReference>
<dbReference type="OrthoDB" id="539213at2759"/>
<sequence length="191" mass="21029">MTDQVFSETVTYTVTCDRYSKFTELAKDPRFSLNMRPPGDHRTLLQLAVANKATEVIIALLDLGTSTTITEDQGRTPLYQAIRGGLEHEFVLRRLMQGGAATITDRARMSAWHVAARIGNCRVLKLLLEVLDPSATSLPNAKRDLPKATGMHAPCNSGFTPLLNAITAGKSDCAMMLAKASITYSDWKEDW</sequence>
<proteinExistence type="predicted"/>
<reference evidence="4" key="1">
    <citation type="journal article" date="2020" name="Stud. Mycol.">
        <title>101 Dothideomycetes genomes: a test case for predicting lifestyles and emergence of pathogens.</title>
        <authorList>
            <person name="Haridas S."/>
            <person name="Albert R."/>
            <person name="Binder M."/>
            <person name="Bloem J."/>
            <person name="Labutti K."/>
            <person name="Salamov A."/>
            <person name="Andreopoulos B."/>
            <person name="Baker S."/>
            <person name="Barry K."/>
            <person name="Bills G."/>
            <person name="Bluhm B."/>
            <person name="Cannon C."/>
            <person name="Castanera R."/>
            <person name="Culley D."/>
            <person name="Daum C."/>
            <person name="Ezra D."/>
            <person name="Gonzalez J."/>
            <person name="Henrissat B."/>
            <person name="Kuo A."/>
            <person name="Liang C."/>
            <person name="Lipzen A."/>
            <person name="Lutzoni F."/>
            <person name="Magnuson J."/>
            <person name="Mondo S."/>
            <person name="Nolan M."/>
            <person name="Ohm R."/>
            <person name="Pangilinan J."/>
            <person name="Park H.-J."/>
            <person name="Ramirez L."/>
            <person name="Alfaro M."/>
            <person name="Sun H."/>
            <person name="Tritt A."/>
            <person name="Yoshinaga Y."/>
            <person name="Zwiers L.-H."/>
            <person name="Turgeon B."/>
            <person name="Goodwin S."/>
            <person name="Spatafora J."/>
            <person name="Crous P."/>
            <person name="Grigoriev I."/>
        </authorList>
    </citation>
    <scope>NUCLEOTIDE SEQUENCE</scope>
    <source>
        <strain evidence="4">CBS 675.92</strain>
    </source>
</reference>
<dbReference type="SMART" id="SM00248">
    <property type="entry name" value="ANK"/>
    <property type="match status" value="4"/>
</dbReference>
<dbReference type="PANTHER" id="PTHR24173:SF74">
    <property type="entry name" value="ANKYRIN REPEAT DOMAIN-CONTAINING PROTEIN 16"/>
    <property type="match status" value="1"/>
</dbReference>
<dbReference type="AlphaFoldDB" id="A0A6A5UCN4"/>
<dbReference type="PROSITE" id="PS50297">
    <property type="entry name" value="ANK_REP_REGION"/>
    <property type="match status" value="1"/>
</dbReference>
<dbReference type="EMBL" id="ML976979">
    <property type="protein sequence ID" value="KAF1962070.1"/>
    <property type="molecule type" value="Genomic_DNA"/>
</dbReference>
<keyword evidence="5" id="KW-1185">Reference proteome</keyword>
<evidence type="ECO:0000256" key="2">
    <source>
        <dbReference type="ARBA" id="ARBA00023043"/>
    </source>
</evidence>
<dbReference type="PANTHER" id="PTHR24173">
    <property type="entry name" value="ANKYRIN REPEAT CONTAINING"/>
    <property type="match status" value="1"/>
</dbReference>
<gene>
    <name evidence="4" type="ORF">CC80DRAFT_542395</name>
</gene>
<keyword evidence="1" id="KW-0677">Repeat</keyword>
<dbReference type="PROSITE" id="PS50088">
    <property type="entry name" value="ANK_REPEAT"/>
    <property type="match status" value="1"/>
</dbReference>
<organism evidence="4 5">
    <name type="scientific">Byssothecium circinans</name>
    <dbReference type="NCBI Taxonomy" id="147558"/>
    <lineage>
        <taxon>Eukaryota</taxon>
        <taxon>Fungi</taxon>
        <taxon>Dikarya</taxon>
        <taxon>Ascomycota</taxon>
        <taxon>Pezizomycotina</taxon>
        <taxon>Dothideomycetes</taxon>
        <taxon>Pleosporomycetidae</taxon>
        <taxon>Pleosporales</taxon>
        <taxon>Massarineae</taxon>
        <taxon>Massarinaceae</taxon>
        <taxon>Byssothecium</taxon>
    </lineage>
</organism>
<feature type="repeat" description="ANK" evidence="3">
    <location>
        <begin position="73"/>
        <end position="100"/>
    </location>
</feature>
<dbReference type="Gene3D" id="1.25.40.20">
    <property type="entry name" value="Ankyrin repeat-containing domain"/>
    <property type="match status" value="1"/>
</dbReference>
<keyword evidence="2 3" id="KW-0040">ANK repeat</keyword>
<protein>
    <submittedName>
        <fullName evidence="4">Ankyrin</fullName>
    </submittedName>
</protein>
<dbReference type="InterPro" id="IPR036770">
    <property type="entry name" value="Ankyrin_rpt-contain_sf"/>
</dbReference>
<dbReference type="Pfam" id="PF12796">
    <property type="entry name" value="Ank_2"/>
    <property type="match status" value="1"/>
</dbReference>
<evidence type="ECO:0000256" key="3">
    <source>
        <dbReference type="PROSITE-ProRule" id="PRU00023"/>
    </source>
</evidence>
<name>A0A6A5UCN4_9PLEO</name>
<dbReference type="Proteomes" id="UP000800035">
    <property type="component" value="Unassembled WGS sequence"/>
</dbReference>
<evidence type="ECO:0000313" key="4">
    <source>
        <dbReference type="EMBL" id="KAF1962070.1"/>
    </source>
</evidence>
<accession>A0A6A5UCN4</accession>
<dbReference type="InterPro" id="IPR002110">
    <property type="entry name" value="Ankyrin_rpt"/>
</dbReference>
<evidence type="ECO:0000313" key="5">
    <source>
        <dbReference type="Proteomes" id="UP000800035"/>
    </source>
</evidence>